<dbReference type="Proteomes" id="UP001165085">
    <property type="component" value="Unassembled WGS sequence"/>
</dbReference>
<keyword evidence="1" id="KW-0732">Signal</keyword>
<reference evidence="3" key="1">
    <citation type="journal article" date="2023" name="Commun. Biol.">
        <title>Genome analysis of Parmales, the sister group of diatoms, reveals the evolutionary specialization of diatoms from phago-mixotrophs to photoautotrophs.</title>
        <authorList>
            <person name="Ban H."/>
            <person name="Sato S."/>
            <person name="Yoshikawa S."/>
            <person name="Yamada K."/>
            <person name="Nakamura Y."/>
            <person name="Ichinomiya M."/>
            <person name="Sato N."/>
            <person name="Blanc-Mathieu R."/>
            <person name="Endo H."/>
            <person name="Kuwata A."/>
            <person name="Ogata H."/>
        </authorList>
    </citation>
    <scope>NUCLEOTIDE SEQUENCE [LARGE SCALE GENOMIC DNA]</scope>
    <source>
        <strain evidence="3">NIES 3701</strain>
    </source>
</reference>
<proteinExistence type="predicted"/>
<keyword evidence="3" id="KW-1185">Reference proteome</keyword>
<evidence type="ECO:0008006" key="4">
    <source>
        <dbReference type="Google" id="ProtNLM"/>
    </source>
</evidence>
<dbReference type="AlphaFoldDB" id="A0A9W7EPH8"/>
<dbReference type="OrthoDB" id="191392at2759"/>
<dbReference type="EMBL" id="BRXY01000310">
    <property type="protein sequence ID" value="GMH86042.1"/>
    <property type="molecule type" value="Genomic_DNA"/>
</dbReference>
<accession>A0A9W7EPH8</accession>
<sequence>MCRALPSIVLILLLLTNSSAYILFNIVPRKGPIRIESTKSTNDDTPRDTPKLPEYTGNYGSAASLLLPSQLASAAAGFFPRLSFKQKKKLALRWRVAQARSEVNRIQNELSALESLPVPHDVPTTSRMKALRVDAGRAESEIILLKAKQAKRGMPSRNNFLGILSRKLETFLASEQRSSNVLLQQLTSSSSPWDLVLDDTLSLLKMGTSPKLVSQTIQLKSSRRLIPHAAAIAIRAATLERWAPGILISVDGYLDFVEPHLDTILERLDQIEPHLPFVLEHLDVLAPHCGVLLQNIDRLLLFADDGGKYLDPLLPWVPEFVDKLEVFSPHFILLRPHFKYVLPHFDVIAPSAMRFKDKLDVSRYADVLVWYFGWVLRIPFVAKFILRVPGMPSLANFLARRLPRWPVRRTWKVECDYSGCEVYI</sequence>
<gene>
    <name evidence="2" type="ORF">TrST_g1994</name>
</gene>
<evidence type="ECO:0000256" key="1">
    <source>
        <dbReference type="SAM" id="SignalP"/>
    </source>
</evidence>
<name>A0A9W7EPH8_9STRA</name>
<evidence type="ECO:0000313" key="2">
    <source>
        <dbReference type="EMBL" id="GMH86042.1"/>
    </source>
</evidence>
<organism evidence="2 3">
    <name type="scientific">Triparma strigata</name>
    <dbReference type="NCBI Taxonomy" id="1606541"/>
    <lineage>
        <taxon>Eukaryota</taxon>
        <taxon>Sar</taxon>
        <taxon>Stramenopiles</taxon>
        <taxon>Ochrophyta</taxon>
        <taxon>Bolidophyceae</taxon>
        <taxon>Parmales</taxon>
        <taxon>Triparmaceae</taxon>
        <taxon>Triparma</taxon>
    </lineage>
</organism>
<protein>
    <recommendedName>
        <fullName evidence="4">Hexosyltransferase</fullName>
    </recommendedName>
</protein>
<comment type="caution">
    <text evidence="2">The sequence shown here is derived from an EMBL/GenBank/DDBJ whole genome shotgun (WGS) entry which is preliminary data.</text>
</comment>
<feature type="signal peptide" evidence="1">
    <location>
        <begin position="1"/>
        <end position="20"/>
    </location>
</feature>
<feature type="chain" id="PRO_5040883071" description="Hexosyltransferase" evidence="1">
    <location>
        <begin position="21"/>
        <end position="424"/>
    </location>
</feature>
<evidence type="ECO:0000313" key="3">
    <source>
        <dbReference type="Proteomes" id="UP001165085"/>
    </source>
</evidence>